<dbReference type="AlphaFoldDB" id="A0A433DIE1"/>
<reference evidence="1 2" key="1">
    <citation type="journal article" date="2018" name="New Phytol.">
        <title>Phylogenomics of Endogonaceae and evolution of mycorrhizas within Mucoromycota.</title>
        <authorList>
            <person name="Chang Y."/>
            <person name="Desiro A."/>
            <person name="Na H."/>
            <person name="Sandor L."/>
            <person name="Lipzen A."/>
            <person name="Clum A."/>
            <person name="Barry K."/>
            <person name="Grigoriev I.V."/>
            <person name="Martin F.M."/>
            <person name="Stajich J.E."/>
            <person name="Smith M.E."/>
            <person name="Bonito G."/>
            <person name="Spatafora J.W."/>
        </authorList>
    </citation>
    <scope>NUCLEOTIDE SEQUENCE [LARGE SCALE GENOMIC DNA]</scope>
    <source>
        <strain evidence="1 2">GMNB39</strain>
    </source>
</reference>
<sequence>MPISKELEPIHEQITVVLDGLNNLEQSGKFNEDDVRHWQNKLHHIDERYREGYIEPVRQHQNQNSLLKDPYEIPGEAEVTEELNRAHEIVRKMLERIA</sequence>
<evidence type="ECO:0000313" key="2">
    <source>
        <dbReference type="Proteomes" id="UP000268093"/>
    </source>
</evidence>
<accession>A0A433DIE1</accession>
<dbReference type="Proteomes" id="UP000268093">
    <property type="component" value="Unassembled WGS sequence"/>
</dbReference>
<dbReference type="OrthoDB" id="2098303at2759"/>
<keyword evidence="2" id="KW-1185">Reference proteome</keyword>
<organism evidence="1 2">
    <name type="scientific">Jimgerdemannia flammicorona</name>
    <dbReference type="NCBI Taxonomy" id="994334"/>
    <lineage>
        <taxon>Eukaryota</taxon>
        <taxon>Fungi</taxon>
        <taxon>Fungi incertae sedis</taxon>
        <taxon>Mucoromycota</taxon>
        <taxon>Mucoromycotina</taxon>
        <taxon>Endogonomycetes</taxon>
        <taxon>Endogonales</taxon>
        <taxon>Endogonaceae</taxon>
        <taxon>Jimgerdemannia</taxon>
    </lineage>
</organism>
<proteinExistence type="predicted"/>
<dbReference type="EMBL" id="RBNI01001349">
    <property type="protein sequence ID" value="RUP50555.1"/>
    <property type="molecule type" value="Genomic_DNA"/>
</dbReference>
<gene>
    <name evidence="1" type="ORF">BC936DRAFT_138636</name>
</gene>
<protein>
    <submittedName>
        <fullName evidence="1">Uncharacterized protein</fullName>
    </submittedName>
</protein>
<comment type="caution">
    <text evidence="1">The sequence shown here is derived from an EMBL/GenBank/DDBJ whole genome shotgun (WGS) entry which is preliminary data.</text>
</comment>
<evidence type="ECO:0000313" key="1">
    <source>
        <dbReference type="EMBL" id="RUP50555.1"/>
    </source>
</evidence>
<name>A0A433DIE1_9FUNG</name>